<dbReference type="InterPro" id="IPR050556">
    <property type="entry name" value="Type_II_TA_system_RNase"/>
</dbReference>
<keyword evidence="5 8" id="KW-0378">Hydrolase</keyword>
<dbReference type="AlphaFoldDB" id="A0A7Y9GPK1"/>
<reference evidence="10 11" key="1">
    <citation type="submission" date="2020-07" db="EMBL/GenBank/DDBJ databases">
        <title>Sequencing the genomes of 1000 actinobacteria strains.</title>
        <authorList>
            <person name="Klenk H.-P."/>
        </authorList>
    </citation>
    <scope>NUCLEOTIDE SEQUENCE [LARGE SCALE GENOMIC DNA]</scope>
    <source>
        <strain evidence="10 11">DSM 24662</strain>
    </source>
</reference>
<keyword evidence="2 8" id="KW-1277">Toxin-antitoxin system</keyword>
<keyword evidence="4 8" id="KW-0479">Metal-binding</keyword>
<comment type="caution">
    <text evidence="10">The sequence shown here is derived from an EMBL/GenBank/DDBJ whole genome shotgun (WGS) entry which is preliminary data.</text>
</comment>
<dbReference type="GO" id="GO:0016787">
    <property type="term" value="F:hydrolase activity"/>
    <property type="evidence" value="ECO:0007669"/>
    <property type="project" value="UniProtKB-KW"/>
</dbReference>
<evidence type="ECO:0000313" key="11">
    <source>
        <dbReference type="Proteomes" id="UP000576969"/>
    </source>
</evidence>
<comment type="function">
    <text evidence="8">Toxic component of a toxin-antitoxin (TA) system. An RNase.</text>
</comment>
<dbReference type="SMART" id="SM00670">
    <property type="entry name" value="PINc"/>
    <property type="match status" value="1"/>
</dbReference>
<dbReference type="Gene3D" id="3.40.50.1010">
    <property type="entry name" value="5'-nuclease"/>
    <property type="match status" value="1"/>
</dbReference>
<evidence type="ECO:0000256" key="7">
    <source>
        <dbReference type="ARBA" id="ARBA00038093"/>
    </source>
</evidence>
<evidence type="ECO:0000256" key="5">
    <source>
        <dbReference type="ARBA" id="ARBA00022801"/>
    </source>
</evidence>
<evidence type="ECO:0000313" key="10">
    <source>
        <dbReference type="EMBL" id="NYE20344.1"/>
    </source>
</evidence>
<feature type="binding site" evidence="8">
    <location>
        <position position="6"/>
    </location>
    <ligand>
        <name>Mg(2+)</name>
        <dbReference type="ChEBI" id="CHEBI:18420"/>
    </ligand>
</feature>
<keyword evidence="8" id="KW-0800">Toxin</keyword>
<keyword evidence="6 8" id="KW-0460">Magnesium</keyword>
<accession>A0A7Y9GPK1</accession>
<dbReference type="SUPFAM" id="SSF88723">
    <property type="entry name" value="PIN domain-like"/>
    <property type="match status" value="1"/>
</dbReference>
<sequence>MRYLLDTNVISDARVGRSPQVADWIARQRIADLAISSITVLELELGVRRKERQDERSGRALREWLDEAVLPLFDGRVLAVDERVARAAGGLHVPDPMPAMDAIIAATAIVHGLILVTRNRNRKDMERTGVAMLDPWVDA</sequence>
<comment type="similarity">
    <text evidence="7 8">Belongs to the PINc/VapC protein family.</text>
</comment>
<dbReference type="CDD" id="cd18746">
    <property type="entry name" value="PIN_VapC4-5_FitB-like"/>
    <property type="match status" value="1"/>
</dbReference>
<organism evidence="10 11">
    <name type="scientific">Microbacterium immunditiarum</name>
    <dbReference type="NCBI Taxonomy" id="337480"/>
    <lineage>
        <taxon>Bacteria</taxon>
        <taxon>Bacillati</taxon>
        <taxon>Actinomycetota</taxon>
        <taxon>Actinomycetes</taxon>
        <taxon>Micrococcales</taxon>
        <taxon>Microbacteriaceae</taxon>
        <taxon>Microbacterium</taxon>
    </lineage>
</organism>
<name>A0A7Y9GPK1_9MICO</name>
<comment type="cofactor">
    <cofactor evidence="1 8">
        <name>Mg(2+)</name>
        <dbReference type="ChEBI" id="CHEBI:18420"/>
    </cofactor>
</comment>
<dbReference type="PANTHER" id="PTHR33653:SF1">
    <property type="entry name" value="RIBONUCLEASE VAPC2"/>
    <property type="match status" value="1"/>
</dbReference>
<dbReference type="GO" id="GO:0000287">
    <property type="term" value="F:magnesium ion binding"/>
    <property type="evidence" value="ECO:0007669"/>
    <property type="project" value="UniProtKB-UniRule"/>
</dbReference>
<keyword evidence="3 8" id="KW-0540">Nuclease</keyword>
<dbReference type="HAMAP" id="MF_00265">
    <property type="entry name" value="VapC_Nob1"/>
    <property type="match status" value="1"/>
</dbReference>
<dbReference type="Pfam" id="PF01850">
    <property type="entry name" value="PIN"/>
    <property type="match status" value="1"/>
</dbReference>
<dbReference type="Proteomes" id="UP000576969">
    <property type="component" value="Unassembled WGS sequence"/>
</dbReference>
<evidence type="ECO:0000256" key="1">
    <source>
        <dbReference type="ARBA" id="ARBA00001946"/>
    </source>
</evidence>
<evidence type="ECO:0000256" key="3">
    <source>
        <dbReference type="ARBA" id="ARBA00022722"/>
    </source>
</evidence>
<dbReference type="EC" id="3.1.-.-" evidence="8"/>
<evidence type="ECO:0000256" key="8">
    <source>
        <dbReference type="HAMAP-Rule" id="MF_00265"/>
    </source>
</evidence>
<evidence type="ECO:0000259" key="9">
    <source>
        <dbReference type="SMART" id="SM00670"/>
    </source>
</evidence>
<dbReference type="InterPro" id="IPR029060">
    <property type="entry name" value="PIN-like_dom_sf"/>
</dbReference>
<dbReference type="RefSeq" id="WP_179490233.1">
    <property type="nucleotide sequence ID" value="NZ_JACCBV010000001.1"/>
</dbReference>
<evidence type="ECO:0000256" key="2">
    <source>
        <dbReference type="ARBA" id="ARBA00022649"/>
    </source>
</evidence>
<dbReference type="GO" id="GO:0004540">
    <property type="term" value="F:RNA nuclease activity"/>
    <property type="evidence" value="ECO:0007669"/>
    <property type="project" value="InterPro"/>
</dbReference>
<keyword evidence="11" id="KW-1185">Reference proteome</keyword>
<feature type="domain" description="PIN" evidence="9">
    <location>
        <begin position="1"/>
        <end position="124"/>
    </location>
</feature>
<proteinExistence type="inferred from homology"/>
<dbReference type="EMBL" id="JACCBV010000001">
    <property type="protein sequence ID" value="NYE20344.1"/>
    <property type="molecule type" value="Genomic_DNA"/>
</dbReference>
<evidence type="ECO:0000256" key="4">
    <source>
        <dbReference type="ARBA" id="ARBA00022723"/>
    </source>
</evidence>
<protein>
    <recommendedName>
        <fullName evidence="8">Ribonuclease VapC</fullName>
        <shortName evidence="8">RNase VapC</shortName>
        <ecNumber evidence="8">3.1.-.-</ecNumber>
    </recommendedName>
    <alternativeName>
        <fullName evidence="8">Toxin VapC</fullName>
    </alternativeName>
</protein>
<feature type="binding site" evidence="8">
    <location>
        <position position="101"/>
    </location>
    <ligand>
        <name>Mg(2+)</name>
        <dbReference type="ChEBI" id="CHEBI:18420"/>
    </ligand>
</feature>
<dbReference type="GO" id="GO:0090729">
    <property type="term" value="F:toxin activity"/>
    <property type="evidence" value="ECO:0007669"/>
    <property type="project" value="UniProtKB-KW"/>
</dbReference>
<gene>
    <name evidence="8" type="primary">vapC</name>
    <name evidence="10" type="ORF">BJ991_002372</name>
</gene>
<dbReference type="InterPro" id="IPR022907">
    <property type="entry name" value="VapC_family"/>
</dbReference>
<evidence type="ECO:0000256" key="6">
    <source>
        <dbReference type="ARBA" id="ARBA00022842"/>
    </source>
</evidence>
<dbReference type="PANTHER" id="PTHR33653">
    <property type="entry name" value="RIBONUCLEASE VAPC2"/>
    <property type="match status" value="1"/>
</dbReference>
<dbReference type="InterPro" id="IPR002716">
    <property type="entry name" value="PIN_dom"/>
</dbReference>